<keyword evidence="3" id="KW-1185">Reference proteome</keyword>
<dbReference type="KEGG" id="pabo:BCY86_01915"/>
<dbReference type="RefSeq" id="WP_075276220.1">
    <property type="nucleotide sequence ID" value="NZ_CP016908.1"/>
</dbReference>
<sequence length="199" mass="21354">MMFLFRKDRLFFFIGVSGSAFSLLACGRSVGDPCRQLLDCSSQGPLVCDTSQVGGYCTIFLCSSQEQECPEQSICVLPQAVIPGCPYDDRRIPLGAVDRCMRTCDSDSDCRSGYVCASPISPPWFGRVMQGDPTRSVCLPAPSFPVDSEDGSAGEGGQSVCTSWWFQVPPIDAGPQRAYQQSDASGLSNTDAGVMNAPF</sequence>
<dbReference type="OrthoDB" id="5526683at2"/>
<evidence type="ECO:0000313" key="2">
    <source>
        <dbReference type="EMBL" id="APR99573.1"/>
    </source>
</evidence>
<proteinExistence type="predicted"/>
<feature type="region of interest" description="Disordered" evidence="1">
    <location>
        <begin position="175"/>
        <end position="199"/>
    </location>
</feature>
<evidence type="ECO:0000256" key="1">
    <source>
        <dbReference type="SAM" id="MobiDB-lite"/>
    </source>
</evidence>
<dbReference type="EMBL" id="CP016908">
    <property type="protein sequence ID" value="APR99573.1"/>
    <property type="molecule type" value="Genomic_DNA"/>
</dbReference>
<organism evidence="2 3">
    <name type="scientific">Pajaroellobacter abortibovis</name>
    <dbReference type="NCBI Taxonomy" id="1882918"/>
    <lineage>
        <taxon>Bacteria</taxon>
        <taxon>Pseudomonadati</taxon>
        <taxon>Myxococcota</taxon>
        <taxon>Polyangia</taxon>
        <taxon>Polyangiales</taxon>
        <taxon>Polyangiaceae</taxon>
    </lineage>
</organism>
<dbReference type="PROSITE" id="PS51257">
    <property type="entry name" value="PROKAR_LIPOPROTEIN"/>
    <property type="match status" value="1"/>
</dbReference>
<feature type="compositionally biased region" description="Polar residues" evidence="1">
    <location>
        <begin position="178"/>
        <end position="191"/>
    </location>
</feature>
<name>A0A1L6MVK0_9BACT</name>
<evidence type="ECO:0000313" key="3">
    <source>
        <dbReference type="Proteomes" id="UP000185544"/>
    </source>
</evidence>
<reference evidence="2 3" key="1">
    <citation type="submission" date="2016-08" db="EMBL/GenBank/DDBJ databases">
        <title>Identification and validation of antigenic proteins from Pajaroellobacter abortibovis using de-novo genome sequence assembly and reverse vaccinology.</title>
        <authorList>
            <person name="Welly B.T."/>
            <person name="Miller M.R."/>
            <person name="Stott J.L."/>
            <person name="Blanchard M.T."/>
            <person name="Islas-Trejo A.D."/>
            <person name="O'Rourke S.M."/>
            <person name="Young A.E."/>
            <person name="Medrano J.F."/>
            <person name="Van Eenennaam A.L."/>
        </authorList>
    </citation>
    <scope>NUCLEOTIDE SEQUENCE [LARGE SCALE GENOMIC DNA]</scope>
    <source>
        <strain evidence="2 3">BTF92-0548A/99-0131</strain>
    </source>
</reference>
<accession>A0A1L6MVK0</accession>
<dbReference type="Proteomes" id="UP000185544">
    <property type="component" value="Chromosome"/>
</dbReference>
<dbReference type="STRING" id="1882918.BCY86_01915"/>
<protein>
    <submittedName>
        <fullName evidence="2">Uncharacterized protein</fullName>
    </submittedName>
</protein>
<gene>
    <name evidence="2" type="ORF">BCY86_01915</name>
</gene>
<dbReference type="AlphaFoldDB" id="A0A1L6MVK0"/>